<protein>
    <submittedName>
        <fullName evidence="2">Uncharacterized protein</fullName>
    </submittedName>
</protein>
<sequence length="108" mass="11740">MEYRERSLVDLFGLSIAPNGIFIISVIAENFTNMYGFAPDLEGGTGGAADSNDHDNIELVDGNGKVVDVFGVPGENRRAVRRSEVVKTMQHIFFLNGKSLTIQGLPDP</sequence>
<reference evidence="2" key="1">
    <citation type="submission" date="2022-11" db="EMBL/GenBank/DDBJ databases">
        <title>High-quality draft genome sequence of Galbibacter sp. strain CMA-7.</title>
        <authorList>
            <person name="Wei L."/>
            <person name="Dong C."/>
            <person name="Shao Z."/>
        </authorList>
    </citation>
    <scope>NUCLEOTIDE SEQUENCE</scope>
    <source>
        <strain evidence="2">CMA-7</strain>
    </source>
</reference>
<dbReference type="EMBL" id="JAPMUA010000004">
    <property type="protein sequence ID" value="MDG3586607.1"/>
    <property type="molecule type" value="Genomic_DNA"/>
</dbReference>
<gene>
    <name evidence="2" type="ORF">OSR52_12090</name>
</gene>
<accession>A0ABT6FTK3</accession>
<keyword evidence="1" id="KW-1133">Transmembrane helix</keyword>
<dbReference type="Proteomes" id="UP001153642">
    <property type="component" value="Unassembled WGS sequence"/>
</dbReference>
<comment type="caution">
    <text evidence="2">The sequence shown here is derived from an EMBL/GenBank/DDBJ whole genome shotgun (WGS) entry which is preliminary data.</text>
</comment>
<evidence type="ECO:0000313" key="2">
    <source>
        <dbReference type="EMBL" id="MDG3586607.1"/>
    </source>
</evidence>
<evidence type="ECO:0000313" key="3">
    <source>
        <dbReference type="Proteomes" id="UP001153642"/>
    </source>
</evidence>
<dbReference type="RefSeq" id="WP_277900336.1">
    <property type="nucleotide sequence ID" value="NZ_JAPMUA010000004.1"/>
</dbReference>
<proteinExistence type="predicted"/>
<keyword evidence="3" id="KW-1185">Reference proteome</keyword>
<name>A0ABT6FTK3_9FLAO</name>
<feature type="transmembrane region" description="Helical" evidence="1">
    <location>
        <begin position="7"/>
        <end position="28"/>
    </location>
</feature>
<keyword evidence="1" id="KW-0472">Membrane</keyword>
<keyword evidence="1" id="KW-0812">Transmembrane</keyword>
<evidence type="ECO:0000256" key="1">
    <source>
        <dbReference type="SAM" id="Phobius"/>
    </source>
</evidence>
<organism evidence="2 3">
    <name type="scientific">Galbibacter pacificus</name>
    <dbReference type="NCBI Taxonomy" id="2996052"/>
    <lineage>
        <taxon>Bacteria</taxon>
        <taxon>Pseudomonadati</taxon>
        <taxon>Bacteroidota</taxon>
        <taxon>Flavobacteriia</taxon>
        <taxon>Flavobacteriales</taxon>
        <taxon>Flavobacteriaceae</taxon>
        <taxon>Galbibacter</taxon>
    </lineage>
</organism>